<dbReference type="PRINTS" id="PR00616">
    <property type="entry name" value="CCAATSUBUNTB"/>
</dbReference>
<sequence length="161" mass="18027">MGPQMVGTPPTRIPLPFDLAEDGPIYVNPKQYHGILRRRQFRAKLEAQNKLVKSRKPYLHESRHRHALNRVRGSGGRFLSTKNLEQPDQKNGNSEFESQCLETVEYVGLMTTCPDTSSGSNGDMNFRQQPEHRSSGISPHAGANMQSSGNLMSNGTKHNVR</sequence>
<dbReference type="GO" id="GO:0003700">
    <property type="term" value="F:DNA-binding transcription factor activity"/>
    <property type="evidence" value="ECO:0007669"/>
    <property type="project" value="UniProtKB-UniRule"/>
</dbReference>
<proteinExistence type="inferred from homology"/>
<evidence type="ECO:0000256" key="5">
    <source>
        <dbReference type="ARBA" id="ARBA00023242"/>
    </source>
</evidence>
<comment type="function">
    <text evidence="6">Component of the sequence-specific heterotrimeric transcription factor (NF-Y) which specifically recognizes a 5'-CCAAT-3' box motif found in the promoters of its target genes.</text>
</comment>
<evidence type="ECO:0000313" key="9">
    <source>
        <dbReference type="Proteomes" id="UP001054252"/>
    </source>
</evidence>
<comment type="subunit">
    <text evidence="6">Heterotrimer.</text>
</comment>
<organism evidence="8 9">
    <name type="scientific">Rubroshorea leprosula</name>
    <dbReference type="NCBI Taxonomy" id="152421"/>
    <lineage>
        <taxon>Eukaryota</taxon>
        <taxon>Viridiplantae</taxon>
        <taxon>Streptophyta</taxon>
        <taxon>Embryophyta</taxon>
        <taxon>Tracheophyta</taxon>
        <taxon>Spermatophyta</taxon>
        <taxon>Magnoliopsida</taxon>
        <taxon>eudicotyledons</taxon>
        <taxon>Gunneridae</taxon>
        <taxon>Pentapetalae</taxon>
        <taxon>rosids</taxon>
        <taxon>malvids</taxon>
        <taxon>Malvales</taxon>
        <taxon>Dipterocarpaceae</taxon>
        <taxon>Rubroshorea</taxon>
    </lineage>
</organism>
<comment type="similarity">
    <text evidence="6">Belongs to the NFYA/HAP2 subunit family.</text>
</comment>
<dbReference type="PROSITE" id="PS51152">
    <property type="entry name" value="NFYA_HAP2_2"/>
    <property type="match status" value="1"/>
</dbReference>
<protein>
    <recommendedName>
        <fullName evidence="6">Nuclear transcription factor Y subunit</fullName>
    </recommendedName>
</protein>
<feature type="region of interest" description="Disordered" evidence="7">
    <location>
        <begin position="112"/>
        <end position="161"/>
    </location>
</feature>
<dbReference type="GO" id="GO:0003677">
    <property type="term" value="F:DNA binding"/>
    <property type="evidence" value="ECO:0007669"/>
    <property type="project" value="UniProtKB-KW"/>
</dbReference>
<keyword evidence="2 6" id="KW-0805">Transcription regulation</keyword>
<feature type="compositionally biased region" description="Polar residues" evidence="7">
    <location>
        <begin position="144"/>
        <end position="161"/>
    </location>
</feature>
<evidence type="ECO:0000256" key="2">
    <source>
        <dbReference type="ARBA" id="ARBA00023015"/>
    </source>
</evidence>
<name>A0AAV5JNP9_9ROSI</name>
<evidence type="ECO:0000256" key="6">
    <source>
        <dbReference type="RuleBase" id="RU367155"/>
    </source>
</evidence>
<dbReference type="InterPro" id="IPR001289">
    <property type="entry name" value="NFYA"/>
</dbReference>
<dbReference type="Gene3D" id="6.10.250.2430">
    <property type="match status" value="1"/>
</dbReference>
<feature type="region of interest" description="Disordered" evidence="7">
    <location>
        <begin position="63"/>
        <end position="94"/>
    </location>
</feature>
<evidence type="ECO:0000256" key="3">
    <source>
        <dbReference type="ARBA" id="ARBA00023125"/>
    </source>
</evidence>
<evidence type="ECO:0000256" key="7">
    <source>
        <dbReference type="SAM" id="MobiDB-lite"/>
    </source>
</evidence>
<dbReference type="Proteomes" id="UP001054252">
    <property type="component" value="Unassembled WGS sequence"/>
</dbReference>
<comment type="caution">
    <text evidence="8">The sequence shown here is derived from an EMBL/GenBank/DDBJ whole genome shotgun (WGS) entry which is preliminary data.</text>
</comment>
<feature type="compositionally biased region" description="Polar residues" evidence="7">
    <location>
        <begin position="113"/>
        <end position="128"/>
    </location>
</feature>
<dbReference type="AlphaFoldDB" id="A0AAV5JNP9"/>
<dbReference type="Pfam" id="PF02045">
    <property type="entry name" value="CBFB_NFYA"/>
    <property type="match status" value="1"/>
</dbReference>
<keyword evidence="9" id="KW-1185">Reference proteome</keyword>
<accession>A0AAV5JNP9</accession>
<feature type="compositionally biased region" description="Polar residues" evidence="7">
    <location>
        <begin position="80"/>
        <end position="94"/>
    </location>
</feature>
<dbReference type="PANTHER" id="PTHR12632">
    <property type="entry name" value="TRANSCRIPTION FACTOR NF-Y ALPHA-RELATED"/>
    <property type="match status" value="1"/>
</dbReference>
<dbReference type="GO" id="GO:0005634">
    <property type="term" value="C:nucleus"/>
    <property type="evidence" value="ECO:0007669"/>
    <property type="project" value="UniProtKB-SubCell"/>
</dbReference>
<evidence type="ECO:0000313" key="8">
    <source>
        <dbReference type="EMBL" id="GKV11995.1"/>
    </source>
</evidence>
<evidence type="ECO:0000256" key="1">
    <source>
        <dbReference type="ARBA" id="ARBA00004123"/>
    </source>
</evidence>
<evidence type="ECO:0000256" key="4">
    <source>
        <dbReference type="ARBA" id="ARBA00023163"/>
    </source>
</evidence>
<reference evidence="8 9" key="1">
    <citation type="journal article" date="2021" name="Commun. Biol.">
        <title>The genome of Shorea leprosula (Dipterocarpaceae) highlights the ecological relevance of drought in aseasonal tropical rainforests.</title>
        <authorList>
            <person name="Ng K.K.S."/>
            <person name="Kobayashi M.J."/>
            <person name="Fawcett J.A."/>
            <person name="Hatakeyama M."/>
            <person name="Paape T."/>
            <person name="Ng C.H."/>
            <person name="Ang C.C."/>
            <person name="Tnah L.H."/>
            <person name="Lee C.T."/>
            <person name="Nishiyama T."/>
            <person name="Sese J."/>
            <person name="O'Brien M.J."/>
            <person name="Copetti D."/>
            <person name="Mohd Noor M.I."/>
            <person name="Ong R.C."/>
            <person name="Putra M."/>
            <person name="Sireger I.Z."/>
            <person name="Indrioko S."/>
            <person name="Kosugi Y."/>
            <person name="Izuno A."/>
            <person name="Isagi Y."/>
            <person name="Lee S.L."/>
            <person name="Shimizu K.K."/>
        </authorList>
    </citation>
    <scope>NUCLEOTIDE SEQUENCE [LARGE SCALE GENOMIC DNA]</scope>
    <source>
        <strain evidence="8">214</strain>
    </source>
</reference>
<keyword evidence="5 6" id="KW-0539">Nucleus</keyword>
<keyword evidence="3 6" id="KW-0238">DNA-binding</keyword>
<gene>
    <name evidence="8" type="ORF">SLEP1_g23201</name>
</gene>
<comment type="subcellular location">
    <subcellularLocation>
        <location evidence="1 6">Nucleus</location>
    </subcellularLocation>
</comment>
<dbReference type="EMBL" id="BPVZ01000035">
    <property type="protein sequence ID" value="GKV11995.1"/>
    <property type="molecule type" value="Genomic_DNA"/>
</dbReference>
<keyword evidence="4 6" id="KW-0804">Transcription</keyword>
<dbReference type="SMART" id="SM00521">
    <property type="entry name" value="CBF"/>
    <property type="match status" value="1"/>
</dbReference>